<proteinExistence type="predicted"/>
<feature type="domain" description="C2H2-type" evidence="6">
    <location>
        <begin position="251"/>
        <end position="273"/>
    </location>
</feature>
<dbReference type="EMBL" id="QKKF02009716">
    <property type="protein sequence ID" value="RZF45177.1"/>
    <property type="molecule type" value="Genomic_DNA"/>
</dbReference>
<sequence>MSIASEENVNVECIVEISCNDPTLQRSSTQMNNSTSVCGDVENFEVDCSLIVKDTESCHFSSCEQEQNDEKPTDISHLSATTSSKIALSFEGHYYRMESDKNSDLLCNRIPYLLVESKMGTKHMIYTVSPVLYKFDIDHNYMLNFDVVYLTVETFDLENPKVVRTLIKWGNNVLKGKVSLMPYYISWLDENNKLNLGFKCIICKAIRDTNRQSVMNHIADHLLCICPVCDRFHRCISNTKKHLYQHESVTFDCSTCGEKFCDFEKYIMHKRGHYKFECLSCRFECSDEEKWLKHWEEHRKKICSSDCCFFYESNNKFREHVSKLSCVGGYVCGACGMAYHCEEYLKLHLRVHGLLHGTKTRPTSEASLPESADSQEKVTKNKIDRLKNSNEDIHFDTLKNILDNEIDLKEFQTSSTAPGGKVFTGFMCFKCSGILTTEKKFRIHIENHFMMTCHCKKYMKEIGRLRKHFNLCKFKRRICVHCRNDVWLDTSTEYLASLSFHQKRRICIYCQQILPTTKTLEKHINSSHNTEETKQWLCEYCNETLVVQISTNFGRSSLETFKFNHFKEKHPDKLE</sequence>
<keyword evidence="1" id="KW-0479">Metal-binding</keyword>
<dbReference type="PANTHER" id="PTHR24403">
    <property type="entry name" value="ZINC FINGER PROTEIN"/>
    <property type="match status" value="1"/>
</dbReference>
<dbReference type="PROSITE" id="PS50157">
    <property type="entry name" value="ZINC_FINGER_C2H2_2"/>
    <property type="match status" value="2"/>
</dbReference>
<dbReference type="OrthoDB" id="6077919at2759"/>
<dbReference type="GO" id="GO:0045944">
    <property type="term" value="P:positive regulation of transcription by RNA polymerase II"/>
    <property type="evidence" value="ECO:0007669"/>
    <property type="project" value="TreeGrafter"/>
</dbReference>
<dbReference type="STRING" id="195883.A0A482XHN5"/>
<keyword evidence="8" id="KW-1185">Reference proteome</keyword>
<keyword evidence="4" id="KW-0862">Zinc</keyword>
<evidence type="ECO:0000256" key="1">
    <source>
        <dbReference type="ARBA" id="ARBA00022723"/>
    </source>
</evidence>
<dbReference type="InParanoid" id="A0A482XHN5"/>
<evidence type="ECO:0000256" key="3">
    <source>
        <dbReference type="ARBA" id="ARBA00022771"/>
    </source>
</evidence>
<dbReference type="PANTHER" id="PTHR24403:SF67">
    <property type="entry name" value="FI01116P-RELATED"/>
    <property type="match status" value="1"/>
</dbReference>
<dbReference type="InterPro" id="IPR050688">
    <property type="entry name" value="Zinc_finger/UBP_domain"/>
</dbReference>
<evidence type="ECO:0000259" key="6">
    <source>
        <dbReference type="PROSITE" id="PS50157"/>
    </source>
</evidence>
<evidence type="ECO:0000313" key="7">
    <source>
        <dbReference type="EMBL" id="RZF45177.1"/>
    </source>
</evidence>
<keyword evidence="2" id="KW-0677">Repeat</keyword>
<evidence type="ECO:0000256" key="4">
    <source>
        <dbReference type="ARBA" id="ARBA00022833"/>
    </source>
</evidence>
<reference evidence="7 8" key="1">
    <citation type="journal article" date="2017" name="Gigascience">
        <title>Genome sequence of the small brown planthopper, Laodelphax striatellus.</title>
        <authorList>
            <person name="Zhu J."/>
            <person name="Jiang F."/>
            <person name="Wang X."/>
            <person name="Yang P."/>
            <person name="Bao Y."/>
            <person name="Zhao W."/>
            <person name="Wang W."/>
            <person name="Lu H."/>
            <person name="Wang Q."/>
            <person name="Cui N."/>
            <person name="Li J."/>
            <person name="Chen X."/>
            <person name="Luo L."/>
            <person name="Yu J."/>
            <person name="Kang L."/>
            <person name="Cui F."/>
        </authorList>
    </citation>
    <scope>NUCLEOTIDE SEQUENCE [LARGE SCALE GENOMIC DNA]</scope>
    <source>
        <strain evidence="7">Lst14</strain>
    </source>
</reference>
<dbReference type="InterPro" id="IPR013087">
    <property type="entry name" value="Znf_C2H2_type"/>
</dbReference>
<evidence type="ECO:0000313" key="8">
    <source>
        <dbReference type="Proteomes" id="UP000291343"/>
    </source>
</evidence>
<gene>
    <name evidence="7" type="ORF">LSTR_LSTR009948</name>
</gene>
<comment type="caution">
    <text evidence="7">The sequence shown here is derived from an EMBL/GenBank/DDBJ whole genome shotgun (WGS) entry which is preliminary data.</text>
</comment>
<dbReference type="GO" id="GO:0005634">
    <property type="term" value="C:nucleus"/>
    <property type="evidence" value="ECO:0007669"/>
    <property type="project" value="TreeGrafter"/>
</dbReference>
<dbReference type="PROSITE" id="PS00028">
    <property type="entry name" value="ZINC_FINGER_C2H2_1"/>
    <property type="match status" value="3"/>
</dbReference>
<dbReference type="SMART" id="SM00355">
    <property type="entry name" value="ZnF_C2H2"/>
    <property type="match status" value="7"/>
</dbReference>
<evidence type="ECO:0000256" key="5">
    <source>
        <dbReference type="PROSITE-ProRule" id="PRU00042"/>
    </source>
</evidence>
<dbReference type="Proteomes" id="UP000291343">
    <property type="component" value="Unassembled WGS sequence"/>
</dbReference>
<keyword evidence="3 5" id="KW-0863">Zinc-finger</keyword>
<accession>A0A482XHN5</accession>
<name>A0A482XHN5_LAOST</name>
<evidence type="ECO:0000256" key="2">
    <source>
        <dbReference type="ARBA" id="ARBA00022737"/>
    </source>
</evidence>
<protein>
    <recommendedName>
        <fullName evidence="6">C2H2-type domain-containing protein</fullName>
    </recommendedName>
</protein>
<feature type="domain" description="C2H2-type" evidence="6">
    <location>
        <begin position="330"/>
        <end position="352"/>
    </location>
</feature>
<organism evidence="7 8">
    <name type="scientific">Laodelphax striatellus</name>
    <name type="common">Small brown planthopper</name>
    <name type="synonym">Delphax striatella</name>
    <dbReference type="NCBI Taxonomy" id="195883"/>
    <lineage>
        <taxon>Eukaryota</taxon>
        <taxon>Metazoa</taxon>
        <taxon>Ecdysozoa</taxon>
        <taxon>Arthropoda</taxon>
        <taxon>Hexapoda</taxon>
        <taxon>Insecta</taxon>
        <taxon>Pterygota</taxon>
        <taxon>Neoptera</taxon>
        <taxon>Paraneoptera</taxon>
        <taxon>Hemiptera</taxon>
        <taxon>Auchenorrhyncha</taxon>
        <taxon>Fulgoroidea</taxon>
        <taxon>Delphacidae</taxon>
        <taxon>Criomorphinae</taxon>
        <taxon>Laodelphax</taxon>
    </lineage>
</organism>
<dbReference type="AlphaFoldDB" id="A0A482XHN5"/>
<dbReference type="GO" id="GO:0008270">
    <property type="term" value="F:zinc ion binding"/>
    <property type="evidence" value="ECO:0007669"/>
    <property type="project" value="UniProtKB-KW"/>
</dbReference>